<organism evidence="1 2">
    <name type="scientific">Paramarasmius palmivorus</name>
    <dbReference type="NCBI Taxonomy" id="297713"/>
    <lineage>
        <taxon>Eukaryota</taxon>
        <taxon>Fungi</taxon>
        <taxon>Dikarya</taxon>
        <taxon>Basidiomycota</taxon>
        <taxon>Agaricomycotina</taxon>
        <taxon>Agaricomycetes</taxon>
        <taxon>Agaricomycetidae</taxon>
        <taxon>Agaricales</taxon>
        <taxon>Marasmiineae</taxon>
        <taxon>Marasmiaceae</taxon>
        <taxon>Paramarasmius</taxon>
    </lineage>
</organism>
<dbReference type="EMBL" id="JAYKXP010000032">
    <property type="protein sequence ID" value="KAK7041822.1"/>
    <property type="molecule type" value="Genomic_DNA"/>
</dbReference>
<comment type="caution">
    <text evidence="1">The sequence shown here is derived from an EMBL/GenBank/DDBJ whole genome shotgun (WGS) entry which is preliminary data.</text>
</comment>
<dbReference type="AlphaFoldDB" id="A0AAW0CP64"/>
<protein>
    <submittedName>
        <fullName evidence="1">Uncharacterized protein</fullName>
    </submittedName>
</protein>
<gene>
    <name evidence="1" type="ORF">VNI00_009111</name>
</gene>
<accession>A0AAW0CP64</accession>
<name>A0AAW0CP64_9AGAR</name>
<dbReference type="Proteomes" id="UP001383192">
    <property type="component" value="Unassembled WGS sequence"/>
</dbReference>
<evidence type="ECO:0000313" key="1">
    <source>
        <dbReference type="EMBL" id="KAK7041822.1"/>
    </source>
</evidence>
<reference evidence="1 2" key="1">
    <citation type="submission" date="2024-01" db="EMBL/GenBank/DDBJ databases">
        <title>A draft genome for a cacao thread blight-causing isolate of Paramarasmius palmivorus.</title>
        <authorList>
            <person name="Baruah I.K."/>
            <person name="Bukari Y."/>
            <person name="Amoako-Attah I."/>
            <person name="Meinhardt L.W."/>
            <person name="Bailey B.A."/>
            <person name="Cohen S.P."/>
        </authorList>
    </citation>
    <scope>NUCLEOTIDE SEQUENCE [LARGE SCALE GENOMIC DNA]</scope>
    <source>
        <strain evidence="1 2">GH-12</strain>
    </source>
</reference>
<sequence length="559" mass="62806">MAMTLAESGYIQDRSSVDKFSLLRSCQTTFSQRSTAWICGACQELHLTAAEATEDDEILNHRREGAQHEEGLCVFTPELVVIEWSNKEEYAKLQDVIIFVSQKTRRLLFVDKENRVLFQSISQTRLSRARLLILHHQSGLSLGGAGTEFKLCKRKNIDLLTAIFKSHPYQRKYFKIKATFRTVDDADKFMDICTTLVADTPSRIIPEVFFVSETNELAPVKDYYILKWIGDIFTDLVFGEGHKVFETIMLLDRTKWATNPVDTSLKVVRALEANKVPSVIFSDDAANLSRVEGLLDSGRFSLEGSSMTPATHDIVEPQVVPLQYRETMSNTSIHVPVKLLDLIGVTNKARSKSSHLALVAALKCAIVRQVSKWIIHGMHGTIKSFATGARWLTREMLDHSGQPDAGLITEVLWLGHAMNLVSDTDGHVCLWARHDLAAPVYVEKVPEADEDTPGSQPGERLVSGHVMSDDILQKFQGYALPLPCANNPLLKYNPSHDRKLEVSAKVVPRQVKPLPMPQKPIPVRMQASQPKLFEFPGQPLKVIPYRRPRDAFRISIGQE</sequence>
<evidence type="ECO:0000313" key="2">
    <source>
        <dbReference type="Proteomes" id="UP001383192"/>
    </source>
</evidence>
<keyword evidence="2" id="KW-1185">Reference proteome</keyword>
<proteinExistence type="predicted"/>